<dbReference type="GO" id="GO:0005178">
    <property type="term" value="F:integrin binding"/>
    <property type="evidence" value="ECO:0007669"/>
    <property type="project" value="TreeGrafter"/>
</dbReference>
<accession>A0A6I9PFY3</accession>
<evidence type="ECO:0000256" key="16">
    <source>
        <dbReference type="SAM" id="MobiDB-lite"/>
    </source>
</evidence>
<keyword evidence="6" id="KW-0732">Signal</keyword>
<comment type="subcellular location">
    <subcellularLocation>
        <location evidence="1">Membrane</location>
        <topology evidence="1">Single-pass type I membrane protein</topology>
    </subcellularLocation>
</comment>
<dbReference type="PANTHER" id="PTHR10082:SF42">
    <property type="entry name" value="INTEGRIN BETA-4"/>
    <property type="match status" value="1"/>
</dbReference>
<dbReference type="OrthoDB" id="8930534at2759"/>
<evidence type="ECO:0000256" key="2">
    <source>
        <dbReference type="ARBA" id="ARBA00007449"/>
    </source>
</evidence>
<keyword evidence="7" id="KW-0677">Repeat</keyword>
<dbReference type="PROSITE" id="PS00243">
    <property type="entry name" value="I_EGF_1"/>
    <property type="match status" value="1"/>
</dbReference>
<evidence type="ECO:0000313" key="18">
    <source>
        <dbReference type="Proteomes" id="UP000504611"/>
    </source>
</evidence>
<evidence type="ECO:0000256" key="7">
    <source>
        <dbReference type="ARBA" id="ARBA00022737"/>
    </source>
</evidence>
<dbReference type="GO" id="GO:0005925">
    <property type="term" value="C:focal adhesion"/>
    <property type="evidence" value="ECO:0007669"/>
    <property type="project" value="TreeGrafter"/>
</dbReference>
<feature type="domain" description="Integrin beta subunit tail" evidence="17">
    <location>
        <begin position="220"/>
        <end position="296"/>
    </location>
</feature>
<evidence type="ECO:0000256" key="9">
    <source>
        <dbReference type="ARBA" id="ARBA00022842"/>
    </source>
</evidence>
<keyword evidence="14" id="KW-1015">Disulfide bond</keyword>
<gene>
    <name evidence="19" type="primary">LOC104958720</name>
</gene>
<dbReference type="RefSeq" id="XP_010784796.1">
    <property type="nucleotide sequence ID" value="XM_010786494.1"/>
</dbReference>
<keyword evidence="8" id="KW-0106">Calcium</keyword>
<keyword evidence="15" id="KW-0325">Glycoprotein</keyword>
<dbReference type="GO" id="GO:0008305">
    <property type="term" value="C:integrin complex"/>
    <property type="evidence" value="ECO:0007669"/>
    <property type="project" value="TreeGrafter"/>
</dbReference>
<dbReference type="SUPFAM" id="SSF57196">
    <property type="entry name" value="EGF/Laminin"/>
    <property type="match status" value="1"/>
</dbReference>
<dbReference type="Pfam" id="PF07965">
    <property type="entry name" value="Integrin_B_tail"/>
    <property type="match status" value="1"/>
</dbReference>
<dbReference type="AlphaFoldDB" id="A0A6I9PFY3"/>
<dbReference type="InterPro" id="IPR012896">
    <property type="entry name" value="Integrin_bsu_tail"/>
</dbReference>
<dbReference type="Pfam" id="PF18372">
    <property type="entry name" value="I-EGF_1"/>
    <property type="match status" value="1"/>
</dbReference>
<evidence type="ECO:0000256" key="13">
    <source>
        <dbReference type="ARBA" id="ARBA00023136"/>
    </source>
</evidence>
<keyword evidence="18" id="KW-1185">Reference proteome</keyword>
<proteinExistence type="inferred from homology"/>
<name>A0A6I9PFY3_9TELE</name>
<dbReference type="KEGG" id="ncc:104958720"/>
<evidence type="ECO:0000256" key="11">
    <source>
        <dbReference type="ARBA" id="ARBA00022989"/>
    </source>
</evidence>
<sequence length="301" mass="32536">MRVKAHRMLDDSPVCESDEADKEGEMRVKPTTFNAGVNIKASILCPTCDCEKTTLPKADICHKNGDLVCGKCQCSSGWLGSFCNCSAITSAQDSSQCVAPGMKEPCSGRGDCSACGVCVCYNPDQFEGPYCQYDKTQCPRYQGFLCSDHGSCVMGGCACAKGWKGDACECPKSTDTCLDSKGGVCNGRGECVCGLCVCPKSGIELTGTCEPNFQALSGACEGTRSCIQCQAWKTGEKKDKKDCDTCPFKIRLVDKLKEAEKVLEHCSFRDEDDDCTYQYTLEKPRRLKSGRLGGPGARKER</sequence>
<evidence type="ECO:0000256" key="14">
    <source>
        <dbReference type="ARBA" id="ARBA00023157"/>
    </source>
</evidence>
<dbReference type="InterPro" id="IPR013111">
    <property type="entry name" value="EGF_extracell"/>
</dbReference>
<dbReference type="Pfam" id="PF23106">
    <property type="entry name" value="EGF_Teneurin"/>
    <property type="match status" value="1"/>
</dbReference>
<dbReference type="GO" id="GO:0046872">
    <property type="term" value="F:metal ion binding"/>
    <property type="evidence" value="ECO:0007669"/>
    <property type="project" value="UniProtKB-KW"/>
</dbReference>
<keyword evidence="11" id="KW-1133">Transmembrane helix</keyword>
<dbReference type="GO" id="GO:0033627">
    <property type="term" value="P:cell adhesion mediated by integrin"/>
    <property type="evidence" value="ECO:0007669"/>
    <property type="project" value="TreeGrafter"/>
</dbReference>
<dbReference type="Pfam" id="PF07974">
    <property type="entry name" value="EGF_2"/>
    <property type="match status" value="1"/>
</dbReference>
<dbReference type="InterPro" id="IPR057243">
    <property type="entry name" value="Integrin_I-EGF_CS"/>
</dbReference>
<dbReference type="Gene3D" id="2.60.40.1510">
    <property type="entry name" value="ntegrin, alpha v. Chain A, domain 3"/>
    <property type="match status" value="1"/>
</dbReference>
<dbReference type="Gene3D" id="2.10.25.10">
    <property type="entry name" value="Laminin"/>
    <property type="match status" value="3"/>
</dbReference>
<organism evidence="18 19">
    <name type="scientific">Notothenia coriiceps</name>
    <name type="common">black rockcod</name>
    <dbReference type="NCBI Taxonomy" id="8208"/>
    <lineage>
        <taxon>Eukaryota</taxon>
        <taxon>Metazoa</taxon>
        <taxon>Chordata</taxon>
        <taxon>Craniata</taxon>
        <taxon>Vertebrata</taxon>
        <taxon>Euteleostomi</taxon>
        <taxon>Actinopterygii</taxon>
        <taxon>Neopterygii</taxon>
        <taxon>Teleostei</taxon>
        <taxon>Neoteleostei</taxon>
        <taxon>Acanthomorphata</taxon>
        <taxon>Eupercaria</taxon>
        <taxon>Perciformes</taxon>
        <taxon>Notothenioidei</taxon>
        <taxon>Nototheniidae</taxon>
        <taxon>Notothenia</taxon>
    </lineage>
</organism>
<evidence type="ECO:0000256" key="8">
    <source>
        <dbReference type="ARBA" id="ARBA00022837"/>
    </source>
</evidence>
<evidence type="ECO:0000256" key="5">
    <source>
        <dbReference type="ARBA" id="ARBA00022723"/>
    </source>
</evidence>
<evidence type="ECO:0000256" key="12">
    <source>
        <dbReference type="ARBA" id="ARBA00023037"/>
    </source>
</evidence>
<dbReference type="InterPro" id="IPR040622">
    <property type="entry name" value="EGF_integrin_1"/>
</dbReference>
<keyword evidence="3" id="KW-0245">EGF-like domain</keyword>
<evidence type="ECO:0000259" key="17">
    <source>
        <dbReference type="SMART" id="SM01242"/>
    </source>
</evidence>
<dbReference type="GO" id="GO:0007229">
    <property type="term" value="P:integrin-mediated signaling pathway"/>
    <property type="evidence" value="ECO:0007669"/>
    <property type="project" value="UniProtKB-KW"/>
</dbReference>
<keyword evidence="13" id="KW-0472">Membrane</keyword>
<keyword evidence="5" id="KW-0479">Metal-binding</keyword>
<evidence type="ECO:0000256" key="15">
    <source>
        <dbReference type="ARBA" id="ARBA00023180"/>
    </source>
</evidence>
<dbReference type="SUPFAM" id="SSF69687">
    <property type="entry name" value="Integrin beta tail domain"/>
    <property type="match status" value="1"/>
</dbReference>
<feature type="region of interest" description="Disordered" evidence="16">
    <location>
        <begin position="1"/>
        <end position="23"/>
    </location>
</feature>
<dbReference type="FunFam" id="2.10.25.10:FF:000043">
    <property type="entry name" value="Integrin beta"/>
    <property type="match status" value="1"/>
</dbReference>
<dbReference type="GO" id="GO:0007160">
    <property type="term" value="P:cell-matrix adhesion"/>
    <property type="evidence" value="ECO:0007669"/>
    <property type="project" value="TreeGrafter"/>
</dbReference>
<keyword evidence="10" id="KW-0130">Cell adhesion</keyword>
<reference evidence="19" key="1">
    <citation type="submission" date="2025-08" db="UniProtKB">
        <authorList>
            <consortium name="RefSeq"/>
        </authorList>
    </citation>
    <scope>IDENTIFICATION</scope>
    <source>
        <tissue evidence="19">Muscle</tissue>
    </source>
</reference>
<dbReference type="GeneID" id="104958720"/>
<dbReference type="InterPro" id="IPR015812">
    <property type="entry name" value="Integrin_bsu"/>
</dbReference>
<dbReference type="InterPro" id="IPR036349">
    <property type="entry name" value="Integrin_bsu_tail_dom_sf"/>
</dbReference>
<keyword evidence="12" id="KW-0401">Integrin</keyword>
<evidence type="ECO:0000256" key="10">
    <source>
        <dbReference type="ARBA" id="ARBA00022889"/>
    </source>
</evidence>
<dbReference type="PANTHER" id="PTHR10082">
    <property type="entry name" value="INTEGRIN BETA SUBUNIT"/>
    <property type="match status" value="1"/>
</dbReference>
<evidence type="ECO:0000256" key="1">
    <source>
        <dbReference type="ARBA" id="ARBA00004479"/>
    </source>
</evidence>
<comment type="similarity">
    <text evidence="2">Belongs to the integrin beta chain family.</text>
</comment>
<protein>
    <submittedName>
        <fullName evidence="19">Integrin beta-4-like</fullName>
    </submittedName>
</protein>
<evidence type="ECO:0000313" key="19">
    <source>
        <dbReference type="RefSeq" id="XP_010784796.1"/>
    </source>
</evidence>
<dbReference type="GO" id="GO:0009986">
    <property type="term" value="C:cell surface"/>
    <property type="evidence" value="ECO:0007669"/>
    <property type="project" value="TreeGrafter"/>
</dbReference>
<dbReference type="GO" id="GO:0016477">
    <property type="term" value="P:cell migration"/>
    <property type="evidence" value="ECO:0007669"/>
    <property type="project" value="TreeGrafter"/>
</dbReference>
<keyword evidence="9" id="KW-0460">Magnesium</keyword>
<dbReference type="GO" id="GO:0098609">
    <property type="term" value="P:cell-cell adhesion"/>
    <property type="evidence" value="ECO:0007669"/>
    <property type="project" value="TreeGrafter"/>
</dbReference>
<evidence type="ECO:0000256" key="3">
    <source>
        <dbReference type="ARBA" id="ARBA00022536"/>
    </source>
</evidence>
<evidence type="ECO:0000256" key="6">
    <source>
        <dbReference type="ARBA" id="ARBA00022729"/>
    </source>
</evidence>
<evidence type="ECO:0000256" key="4">
    <source>
        <dbReference type="ARBA" id="ARBA00022692"/>
    </source>
</evidence>
<dbReference type="Gene3D" id="4.10.1240.30">
    <property type="match status" value="1"/>
</dbReference>
<dbReference type="Proteomes" id="UP000504611">
    <property type="component" value="Unplaced"/>
</dbReference>
<keyword evidence="4" id="KW-0812">Transmembrane</keyword>
<dbReference type="SMART" id="SM01242">
    <property type="entry name" value="Integrin_B_tail"/>
    <property type="match status" value="1"/>
</dbReference>
<dbReference type="FunFam" id="2.10.25.10:FF:000287">
    <property type="entry name" value="Integrin beta"/>
    <property type="match status" value="1"/>
</dbReference>